<dbReference type="Gene3D" id="3.80.10.10">
    <property type="entry name" value="Ribonuclease Inhibitor"/>
    <property type="match status" value="1"/>
</dbReference>
<feature type="compositionally biased region" description="Pro residues" evidence="6">
    <location>
        <begin position="56"/>
        <end position="66"/>
    </location>
</feature>
<dbReference type="EMBL" id="JAEPRE010000005">
    <property type="protein sequence ID" value="KAG2237542.1"/>
    <property type="molecule type" value="Genomic_DNA"/>
</dbReference>
<evidence type="ECO:0000256" key="1">
    <source>
        <dbReference type="ARBA" id="ARBA00004123"/>
    </source>
</evidence>
<dbReference type="InterPro" id="IPR032675">
    <property type="entry name" value="LRR_dom_sf"/>
</dbReference>
<evidence type="ECO:0000256" key="3">
    <source>
        <dbReference type="ARBA" id="ARBA00022448"/>
    </source>
</evidence>
<dbReference type="InterPro" id="IPR057125">
    <property type="entry name" value="NXF1/2/3/5-like_LRR"/>
</dbReference>
<feature type="region of interest" description="Disordered" evidence="6">
    <location>
        <begin position="1"/>
        <end position="87"/>
    </location>
</feature>
<comment type="subcellular location">
    <subcellularLocation>
        <location evidence="1">Nucleus</location>
    </subcellularLocation>
</comment>
<evidence type="ECO:0000256" key="7">
    <source>
        <dbReference type="SAM" id="Phobius"/>
    </source>
</evidence>
<sequence length="773" mass="86105">MSKQYNVPDVDDTPPPAYQEVAPPFNPNYNPPSERSSSSFNPNYAQPETPSFNPNYHPPIHSPPHTPELNHQPRTEGNQPLYPQISPSPPMVFPQPHHYQQQPYFPQHNYHPNQQVRYQTIEIPYSASVNTRINDRPAFPLAAVLFLFGCVCPPLWVIGACCCAGSRNKYEAFWENKGLFAMFGGSAPKLTPVFTKAADIKSKDEIAKSLAAVTAAAVSAPSTGGGAWKTAKKRGARGLALKARAFGKSVTVSENKTVVPDFESEDVAMGGMGKKKKRYTPYGGRGRTRPTQKMEDTSDKRVDILVAGFEAGTEAGVVPFLVQKSKKKWEPVDVKLDQGQMLITVNDPIIARILVRLDGYIFGTQQLRIRLFNNPTLPMTPVVESNKKLTTIDILRNFLLSRWNSDLKYLNLDDMHSDPILKKSAIKPPGSPGSNAIVGPAMMKLAGEMFADIITISFARNHLKNVQQISTLAQYLPNVQNISFQENLIKDYANLEALSGTGKLKNLRELLMAGNPLCELEMKQRGNNRAYIRNMVKRFPSLVLLDGVPVQLTEEEMATVHKTGRVLPVDTKPNFFDNEISQTAAIDFISKYYQLFDANRIALAVMYDVNAIFSITTNIKLRAQQKIRRKDKKKMMDDEEKLTWTTLSRNLMGKAKKQEGKGLLVGPDVIGNTICRLPTTIHDLQKTNDFVVDAHQSPVGLVITLHGEFKEEESTPPYSYDRTFVLRPATPETPAMAAGWPYVIMSDMLCVRDYIGNQGFKPQAAVPTSTFAC</sequence>
<dbReference type="Proteomes" id="UP000613177">
    <property type="component" value="Unassembled WGS sequence"/>
</dbReference>
<feature type="domain" description="NTF2" evidence="8">
    <location>
        <begin position="584"/>
        <end position="751"/>
    </location>
</feature>
<organism evidence="9 10">
    <name type="scientific">Thamnidium elegans</name>
    <dbReference type="NCBI Taxonomy" id="101142"/>
    <lineage>
        <taxon>Eukaryota</taxon>
        <taxon>Fungi</taxon>
        <taxon>Fungi incertae sedis</taxon>
        <taxon>Mucoromycota</taxon>
        <taxon>Mucoromycotina</taxon>
        <taxon>Mucoromycetes</taxon>
        <taxon>Mucorales</taxon>
        <taxon>Mucorineae</taxon>
        <taxon>Mucoraceae</taxon>
        <taxon>Thamnidium</taxon>
    </lineage>
</organism>
<keyword evidence="5" id="KW-0539">Nucleus</keyword>
<evidence type="ECO:0000259" key="8">
    <source>
        <dbReference type="PROSITE" id="PS50177"/>
    </source>
</evidence>
<dbReference type="InterPro" id="IPR018222">
    <property type="entry name" value="Nuclear_transport_factor_2_euk"/>
</dbReference>
<keyword evidence="7" id="KW-1133">Transmembrane helix</keyword>
<reference evidence="9" key="1">
    <citation type="submission" date="2021-01" db="EMBL/GenBank/DDBJ databases">
        <title>Metabolic potential, ecology and presence of endohyphal bacteria is reflected in genomic diversity of Mucoromycotina.</title>
        <authorList>
            <person name="Muszewska A."/>
            <person name="Okrasinska A."/>
            <person name="Steczkiewicz K."/>
            <person name="Drgas O."/>
            <person name="Orlowska M."/>
            <person name="Perlinska-Lenart U."/>
            <person name="Aleksandrzak-Piekarczyk T."/>
            <person name="Szatraj K."/>
            <person name="Zielenkiewicz U."/>
            <person name="Pilsyk S."/>
            <person name="Malc E."/>
            <person name="Mieczkowski P."/>
            <person name="Kruszewska J.S."/>
            <person name="Biernat P."/>
            <person name="Pawlowska J."/>
        </authorList>
    </citation>
    <scope>NUCLEOTIDE SEQUENCE</scope>
    <source>
        <strain evidence="9">WA0000018081</strain>
    </source>
</reference>
<dbReference type="InterPro" id="IPR030217">
    <property type="entry name" value="NXF_fam"/>
</dbReference>
<keyword evidence="10" id="KW-1185">Reference proteome</keyword>
<keyword evidence="7" id="KW-0472">Membrane</keyword>
<gene>
    <name evidence="9" type="ORF">INT48_005578</name>
</gene>
<dbReference type="Pfam" id="PF24048">
    <property type="entry name" value="LRR_NXF1-5"/>
    <property type="match status" value="1"/>
</dbReference>
<dbReference type="PANTHER" id="PTHR10662:SF22">
    <property type="entry name" value="NUCLEAR RNA EXPORT FACTOR 1"/>
    <property type="match status" value="1"/>
</dbReference>
<dbReference type="SUPFAM" id="SSF54427">
    <property type="entry name" value="NTF2-like"/>
    <property type="match status" value="1"/>
</dbReference>
<keyword evidence="3" id="KW-0813">Transport</keyword>
<dbReference type="Pfam" id="PF22602">
    <property type="entry name" value="NXF_NTF2"/>
    <property type="match status" value="1"/>
</dbReference>
<evidence type="ECO:0000256" key="5">
    <source>
        <dbReference type="ARBA" id="ARBA00023242"/>
    </source>
</evidence>
<feature type="compositionally biased region" description="Polar residues" evidence="6">
    <location>
        <begin position="31"/>
        <end position="54"/>
    </location>
</feature>
<feature type="region of interest" description="Disordered" evidence="6">
    <location>
        <begin position="273"/>
        <end position="297"/>
    </location>
</feature>
<evidence type="ECO:0000313" key="10">
    <source>
        <dbReference type="Proteomes" id="UP000613177"/>
    </source>
</evidence>
<dbReference type="SUPFAM" id="SSF52058">
    <property type="entry name" value="L domain-like"/>
    <property type="match status" value="1"/>
</dbReference>
<dbReference type="PANTHER" id="PTHR10662">
    <property type="entry name" value="NUCLEAR RNA EXPORT FACTOR"/>
    <property type="match status" value="1"/>
</dbReference>
<evidence type="ECO:0000313" key="9">
    <source>
        <dbReference type="EMBL" id="KAG2237542.1"/>
    </source>
</evidence>
<name>A0A8H7SYH5_9FUNG</name>
<evidence type="ECO:0000256" key="6">
    <source>
        <dbReference type="SAM" id="MobiDB-lite"/>
    </source>
</evidence>
<dbReference type="InterPro" id="IPR032710">
    <property type="entry name" value="NTF2-like_dom_sf"/>
</dbReference>
<evidence type="ECO:0000256" key="2">
    <source>
        <dbReference type="ARBA" id="ARBA00009285"/>
    </source>
</evidence>
<comment type="caution">
    <text evidence="9">The sequence shown here is derived from an EMBL/GenBank/DDBJ whole genome shotgun (WGS) entry which is preliminary data.</text>
</comment>
<dbReference type="GO" id="GO:0005634">
    <property type="term" value="C:nucleus"/>
    <property type="evidence" value="ECO:0007669"/>
    <property type="project" value="UniProtKB-SubCell"/>
</dbReference>
<dbReference type="Gene3D" id="3.10.450.50">
    <property type="match status" value="1"/>
</dbReference>
<proteinExistence type="inferred from homology"/>
<dbReference type="PROSITE" id="PS50177">
    <property type="entry name" value="NTF2_DOMAIN"/>
    <property type="match status" value="1"/>
</dbReference>
<comment type="similarity">
    <text evidence="2">Belongs to the NXF family.</text>
</comment>
<dbReference type="AlphaFoldDB" id="A0A8H7SYH5"/>
<accession>A0A8H7SYH5</accession>
<keyword evidence="4" id="KW-0509">mRNA transport</keyword>
<dbReference type="GO" id="GO:0003723">
    <property type="term" value="F:RNA binding"/>
    <property type="evidence" value="ECO:0007669"/>
    <property type="project" value="TreeGrafter"/>
</dbReference>
<protein>
    <recommendedName>
        <fullName evidence="8">NTF2 domain-containing protein</fullName>
    </recommendedName>
</protein>
<dbReference type="GO" id="GO:0016973">
    <property type="term" value="P:poly(A)+ mRNA export from nucleus"/>
    <property type="evidence" value="ECO:0007669"/>
    <property type="project" value="TreeGrafter"/>
</dbReference>
<evidence type="ECO:0000256" key="4">
    <source>
        <dbReference type="ARBA" id="ARBA00022816"/>
    </source>
</evidence>
<keyword evidence="7" id="KW-0812">Transmembrane</keyword>
<feature type="transmembrane region" description="Helical" evidence="7">
    <location>
        <begin position="138"/>
        <end position="159"/>
    </location>
</feature>
<dbReference type="InterPro" id="IPR002075">
    <property type="entry name" value="NTF2_dom"/>
</dbReference>